<evidence type="ECO:0000313" key="4">
    <source>
        <dbReference type="EMBL" id="MQT12533.1"/>
    </source>
</evidence>
<dbReference type="RefSeq" id="WP_153479787.1">
    <property type="nucleotide sequence ID" value="NZ_VWNA01000001.1"/>
</dbReference>
<dbReference type="InterPro" id="IPR024163">
    <property type="entry name" value="Aerotolerance_reg_N"/>
</dbReference>
<feature type="transmembrane region" description="Helical" evidence="1">
    <location>
        <begin position="622"/>
        <end position="644"/>
    </location>
</feature>
<feature type="transmembrane region" description="Helical" evidence="1">
    <location>
        <begin position="60"/>
        <end position="82"/>
    </location>
</feature>
<dbReference type="Gene3D" id="3.40.50.880">
    <property type="match status" value="1"/>
</dbReference>
<keyword evidence="1" id="KW-0812">Transmembrane</keyword>
<accession>A0A6A7Y0V8</accession>
<dbReference type="SUPFAM" id="SSF52317">
    <property type="entry name" value="Class I glutamine amidotransferase-like"/>
    <property type="match status" value="1"/>
</dbReference>
<dbReference type="NCBIfam" id="TIGR02226">
    <property type="entry name" value="two_anch"/>
    <property type="match status" value="1"/>
</dbReference>
<reference evidence="4 5" key="1">
    <citation type="submission" date="2019-09" db="EMBL/GenBank/DDBJ databases">
        <title>Segnochrobactrum spirostomi gen. nov., sp. nov., isolated from the ciliate Spirostomum cf. yagiui and description of a novel family, Segnochrobactraceae fam. nov. within the order Rhizobiales of the class Alphaproteobacteria.</title>
        <authorList>
            <person name="Akter S."/>
            <person name="Shazib S.U.A."/>
            <person name="Shin M.K."/>
        </authorList>
    </citation>
    <scope>NUCLEOTIDE SEQUENCE [LARGE SCALE GENOMIC DNA]</scope>
    <source>
        <strain evidence="4 5">Sp-1</strain>
    </source>
</reference>
<dbReference type="Gene3D" id="3.40.50.12140">
    <property type="entry name" value="Domain of unknown function DUF4159"/>
    <property type="match status" value="1"/>
</dbReference>
<evidence type="ECO:0000259" key="3">
    <source>
        <dbReference type="Pfam" id="PF13709"/>
    </source>
</evidence>
<gene>
    <name evidence="4" type="ORF">F0357_07630</name>
</gene>
<dbReference type="Pfam" id="PF07584">
    <property type="entry name" value="BatA"/>
    <property type="match status" value="1"/>
</dbReference>
<feature type="transmembrane region" description="Helical" evidence="1">
    <location>
        <begin position="6"/>
        <end position="27"/>
    </location>
</feature>
<evidence type="ECO:0000313" key="5">
    <source>
        <dbReference type="Proteomes" id="UP000332515"/>
    </source>
</evidence>
<feature type="domain" description="Aerotolerance regulator N-terminal" evidence="2">
    <location>
        <begin position="6"/>
        <end position="80"/>
    </location>
</feature>
<keyword evidence="1" id="KW-0472">Membrane</keyword>
<dbReference type="Proteomes" id="UP000332515">
    <property type="component" value="Unassembled WGS sequence"/>
</dbReference>
<dbReference type="InterPro" id="IPR011933">
    <property type="entry name" value="Double_TM_dom"/>
</dbReference>
<evidence type="ECO:0000259" key="2">
    <source>
        <dbReference type="Pfam" id="PF07584"/>
    </source>
</evidence>
<evidence type="ECO:0000256" key="1">
    <source>
        <dbReference type="SAM" id="Phobius"/>
    </source>
</evidence>
<dbReference type="Pfam" id="PF13709">
    <property type="entry name" value="DUF4159"/>
    <property type="match status" value="1"/>
</dbReference>
<comment type="caution">
    <text evidence="4">The sequence shown here is derived from an EMBL/GenBank/DDBJ whole genome shotgun (WGS) entry which is preliminary data.</text>
</comment>
<dbReference type="InterPro" id="IPR025297">
    <property type="entry name" value="DUF4159"/>
</dbReference>
<dbReference type="InterPro" id="IPR029062">
    <property type="entry name" value="Class_I_gatase-like"/>
</dbReference>
<keyword evidence="1" id="KW-1133">Transmembrane helix</keyword>
<dbReference type="PANTHER" id="PTHR37464:SF1">
    <property type="entry name" value="BLL2463 PROTEIN"/>
    <property type="match status" value="1"/>
</dbReference>
<protein>
    <submittedName>
        <fullName evidence="4">DUF4159 domain-containing protein</fullName>
    </submittedName>
</protein>
<sequence>MMGLPLAFATPAILAALALLPAIWWLLRLTPPRPRQVAFPPTRLLAEIARKEETPASSPWWLTLLRLLLAAAVIVALAGPLWRPDARVAAGSGPLALVVDNGWATGRDWAERARAAAAVLDGAQRDARPVILAATADGPDQDLAATSVEVARERLAALRPEPWPTDRATLVTPLKTAFAQAKPGEIVLVSDRVAGRDDGFAALLAGAGAPVVVLSDPAGDPIALTATENGAEALIVRATRLPGPTPPPLAVRALDGKGFELGTATATFAPGATNAEARFDLPTQLRNDIARFEIAGERSAAAARLVDDRWRRRTVGLLSGAGADVAQPLLSPLHYLSRALAPYADLREPTEPNLPVAIDHLVSEGVSVIALADIGKLTGEAHDELKAWIEKGGVLVRFAGPRLAAGTDDLVPVRLRQGGRVLGGTLSWETPQPLASFSDTGPFAGLKVPNDVTVERQVLAEPDADLNEHTWASLGDGTPLVTASRLGQGWVVLFHVTADTAWSNLPLSGAFVEMLQRIVAFSAAAGNAKTGGSQPLPPLRVLDGEGRLIPPGPDVQPLAPNAPLEGGVGPAHPPGLYGAETAFRALNLMPKDAVIAPFDLGPLSGARQLDYAAAGPIDLKPWVLGLAMALVLLDGLAVLLIAGGPRLRRRAAAAVLAGGLVAAIGLPGPPARAETGSAAAATPVAADAKPADAKPVDPKALQFAEQATTSTRLAYVVTGNQEIDEESRQGLNGLTTFLAERTALEGGTPIGVDIAKDELAFFPLLYWPIDPNAPKPSEATMARIDAYMRNGGTILFDTRDALSNPRGSGTVSPAAQKLREILDGLDIPALEPVPADHVLTKSFYLMHDFPGRYTGSPLWVESLSAQSADANPDRPVRSGDGVSPILITGNDLAAAWALTDGGEWAYPTVPADPDQREHAIRSGINIVMYTLTGNYKADQVHVPALLERLGQ</sequence>
<feature type="domain" description="DUF4159" evidence="3">
    <location>
        <begin position="712"/>
        <end position="931"/>
    </location>
</feature>
<name>A0A6A7Y0V8_9HYPH</name>
<dbReference type="AlphaFoldDB" id="A0A6A7Y0V8"/>
<proteinExistence type="predicted"/>
<keyword evidence="5" id="KW-1185">Reference proteome</keyword>
<dbReference type="CDD" id="cd03143">
    <property type="entry name" value="A4_beta-galactosidase_middle_domain"/>
    <property type="match status" value="1"/>
</dbReference>
<dbReference type="EMBL" id="VWNA01000001">
    <property type="protein sequence ID" value="MQT12533.1"/>
    <property type="molecule type" value="Genomic_DNA"/>
</dbReference>
<organism evidence="4 5">
    <name type="scientific">Segnochrobactrum spirostomi</name>
    <dbReference type="NCBI Taxonomy" id="2608987"/>
    <lineage>
        <taxon>Bacteria</taxon>
        <taxon>Pseudomonadati</taxon>
        <taxon>Pseudomonadota</taxon>
        <taxon>Alphaproteobacteria</taxon>
        <taxon>Hyphomicrobiales</taxon>
        <taxon>Segnochrobactraceae</taxon>
        <taxon>Segnochrobactrum</taxon>
    </lineage>
</organism>
<feature type="transmembrane region" description="Helical" evidence="1">
    <location>
        <begin position="651"/>
        <end position="668"/>
    </location>
</feature>
<dbReference type="PANTHER" id="PTHR37464">
    <property type="entry name" value="BLL2463 PROTEIN"/>
    <property type="match status" value="1"/>
</dbReference>